<dbReference type="InterPro" id="IPR026392">
    <property type="entry name" value="Exo/Archaeosortase_dom"/>
</dbReference>
<keyword evidence="5" id="KW-0378">Hydrolase</keyword>
<keyword evidence="10" id="KW-1185">Reference proteome</keyword>
<name>K9WZ58_9NOST</name>
<dbReference type="NCBIfam" id="TIGR03763">
    <property type="entry name" value="cyanoexo_CrtA"/>
    <property type="match status" value="1"/>
</dbReference>
<keyword evidence="7 8" id="KW-0472">Membrane</keyword>
<accession>K9WZ58</accession>
<gene>
    <name evidence="9" type="ORF">Cylst_3505</name>
</gene>
<keyword evidence="3" id="KW-0645">Protease</keyword>
<evidence type="ECO:0000256" key="6">
    <source>
        <dbReference type="ARBA" id="ARBA00022989"/>
    </source>
</evidence>
<feature type="transmembrane region" description="Helical" evidence="8">
    <location>
        <begin position="210"/>
        <end position="233"/>
    </location>
</feature>
<dbReference type="RefSeq" id="WP_015208893.1">
    <property type="nucleotide sequence ID" value="NC_019757.1"/>
</dbReference>
<feature type="transmembrane region" description="Helical" evidence="8">
    <location>
        <begin position="135"/>
        <end position="158"/>
    </location>
</feature>
<evidence type="ECO:0000256" key="3">
    <source>
        <dbReference type="ARBA" id="ARBA00022670"/>
    </source>
</evidence>
<evidence type="ECO:0000313" key="9">
    <source>
        <dbReference type="EMBL" id="AFZ25645.1"/>
    </source>
</evidence>
<dbReference type="InterPro" id="IPR022505">
    <property type="entry name" value="Exosortase_cyanobac"/>
</dbReference>
<evidence type="ECO:0000256" key="2">
    <source>
        <dbReference type="ARBA" id="ARBA00022475"/>
    </source>
</evidence>
<feature type="transmembrane region" description="Helical" evidence="8">
    <location>
        <begin position="253"/>
        <end position="271"/>
    </location>
</feature>
<keyword evidence="2" id="KW-1003">Cell membrane</keyword>
<feature type="transmembrane region" description="Helical" evidence="8">
    <location>
        <begin position="40"/>
        <end position="56"/>
    </location>
</feature>
<reference evidence="9 10" key="1">
    <citation type="submission" date="2012-06" db="EMBL/GenBank/DDBJ databases">
        <title>Finished chromosome of genome of Cylindrospermum stagnale PCC 7417.</title>
        <authorList>
            <consortium name="US DOE Joint Genome Institute"/>
            <person name="Gugger M."/>
            <person name="Coursin T."/>
            <person name="Rippka R."/>
            <person name="Tandeau De Marsac N."/>
            <person name="Huntemann M."/>
            <person name="Wei C.-L."/>
            <person name="Han J."/>
            <person name="Detter J.C."/>
            <person name="Han C."/>
            <person name="Tapia R."/>
            <person name="Chen A."/>
            <person name="Kyrpides N."/>
            <person name="Mavromatis K."/>
            <person name="Markowitz V."/>
            <person name="Szeto E."/>
            <person name="Ivanova N."/>
            <person name="Pagani I."/>
            <person name="Pati A."/>
            <person name="Goodwin L."/>
            <person name="Nordberg H.P."/>
            <person name="Cantor M.N."/>
            <person name="Hua S.X."/>
            <person name="Woyke T."/>
            <person name="Kerfeld C.A."/>
        </authorList>
    </citation>
    <scope>NUCLEOTIDE SEQUENCE [LARGE SCALE GENOMIC DNA]</scope>
    <source>
        <strain evidence="9 10">PCC 7417</strain>
    </source>
</reference>
<dbReference type="InterPro" id="IPR019127">
    <property type="entry name" value="Exosortase"/>
</dbReference>
<sequence>MLTDTRTVNLLKNVQLWLLGIGASLIAIHLNITWRDSTSEVFLINLLFLAFVCFLVKEKRYTLNLESGIFPSILGLLLIATVFLTSTSPQSFAGLFFISPLISGFGLALLASGFKGLTQYKIEFLALLFLSAHKLVSIVFKDISLLTAKFSTAILWYTGFKVTRSGITITLPTGSIKVIADCAGMALILNLLGLAVLFILIFNLKWQQKILIPTVAAILGFMINGVRVALMAVLVAQGDKQAFDYWHFGDGSLIFSIIASLFFGSFCWFLLSINQPKNLNATEL</sequence>
<evidence type="ECO:0000256" key="7">
    <source>
        <dbReference type="ARBA" id="ARBA00023136"/>
    </source>
</evidence>
<dbReference type="GO" id="GO:0008233">
    <property type="term" value="F:peptidase activity"/>
    <property type="evidence" value="ECO:0007669"/>
    <property type="project" value="UniProtKB-KW"/>
</dbReference>
<keyword evidence="4 8" id="KW-0812">Transmembrane</keyword>
<organism evidence="9 10">
    <name type="scientific">Cylindrospermum stagnale PCC 7417</name>
    <dbReference type="NCBI Taxonomy" id="56107"/>
    <lineage>
        <taxon>Bacteria</taxon>
        <taxon>Bacillati</taxon>
        <taxon>Cyanobacteriota</taxon>
        <taxon>Cyanophyceae</taxon>
        <taxon>Nostocales</taxon>
        <taxon>Nostocaceae</taxon>
        <taxon>Cylindrospermum</taxon>
    </lineage>
</organism>
<dbReference type="GO" id="GO:0005886">
    <property type="term" value="C:plasma membrane"/>
    <property type="evidence" value="ECO:0007669"/>
    <property type="project" value="UniProtKB-SubCell"/>
</dbReference>
<dbReference type="Proteomes" id="UP000010475">
    <property type="component" value="Chromosome"/>
</dbReference>
<feature type="transmembrane region" description="Helical" evidence="8">
    <location>
        <begin position="178"/>
        <end position="203"/>
    </location>
</feature>
<dbReference type="GO" id="GO:0006508">
    <property type="term" value="P:proteolysis"/>
    <property type="evidence" value="ECO:0007669"/>
    <property type="project" value="UniProtKB-KW"/>
</dbReference>
<dbReference type="KEGG" id="csg:Cylst_3505"/>
<dbReference type="OrthoDB" id="461510at2"/>
<evidence type="ECO:0000256" key="8">
    <source>
        <dbReference type="SAM" id="Phobius"/>
    </source>
</evidence>
<feature type="transmembrane region" description="Helical" evidence="8">
    <location>
        <begin position="68"/>
        <end position="86"/>
    </location>
</feature>
<dbReference type="HOGENOM" id="CLU_077354_0_0_3"/>
<dbReference type="Pfam" id="PF09721">
    <property type="entry name" value="Exosortase_EpsH"/>
    <property type="match status" value="1"/>
</dbReference>
<dbReference type="eggNOG" id="ENOG502ZA1F">
    <property type="taxonomic scope" value="Bacteria"/>
</dbReference>
<dbReference type="EMBL" id="CP003642">
    <property type="protein sequence ID" value="AFZ25645.1"/>
    <property type="molecule type" value="Genomic_DNA"/>
</dbReference>
<evidence type="ECO:0000256" key="4">
    <source>
        <dbReference type="ARBA" id="ARBA00022692"/>
    </source>
</evidence>
<evidence type="ECO:0000313" key="10">
    <source>
        <dbReference type="Proteomes" id="UP000010475"/>
    </source>
</evidence>
<evidence type="ECO:0000256" key="5">
    <source>
        <dbReference type="ARBA" id="ARBA00022801"/>
    </source>
</evidence>
<protein>
    <submittedName>
        <fullName evidence="9">Exosortase, cyanobacterial variant</fullName>
    </submittedName>
</protein>
<evidence type="ECO:0000256" key="1">
    <source>
        <dbReference type="ARBA" id="ARBA00004651"/>
    </source>
</evidence>
<proteinExistence type="predicted"/>
<dbReference type="NCBIfam" id="TIGR04178">
    <property type="entry name" value="exo_archaeo"/>
    <property type="match status" value="1"/>
</dbReference>
<keyword evidence="6 8" id="KW-1133">Transmembrane helix</keyword>
<dbReference type="AlphaFoldDB" id="K9WZ58"/>
<dbReference type="STRING" id="56107.Cylst_3505"/>
<feature type="transmembrane region" description="Helical" evidence="8">
    <location>
        <begin position="16"/>
        <end position="34"/>
    </location>
</feature>
<comment type="subcellular location">
    <subcellularLocation>
        <location evidence="1">Cell membrane</location>
        <topology evidence="1">Multi-pass membrane protein</topology>
    </subcellularLocation>
</comment>
<feature type="transmembrane region" description="Helical" evidence="8">
    <location>
        <begin position="92"/>
        <end position="114"/>
    </location>
</feature>